<dbReference type="GO" id="GO:0016829">
    <property type="term" value="F:lyase activity"/>
    <property type="evidence" value="ECO:0007669"/>
    <property type="project" value="UniProtKB-KW"/>
</dbReference>
<sequence length="344" mass="36319">MTSLVVKNCGPMTSLQDWGRIGYQRFGVSPSGAMDRRCLAMANVLVGNTPEDAAIEFMNLGGSFACEGGELQVALAGAGCTASLNDAPVKANTTIILKDGDTLQVGHARTGSFSYLAVGGGFRIEPQLGSLSFHPRSHLGGLNGAPLKAGDRLPCQPGAPQGGPMHLPLEPLEEPGPIRVILGPQDDYFTQQAIDTFLTAEFTVSPQADRMGFQLNGPRLHHAKGFNIVSDGIVDGHIQVPGSGLPIVLMRDRQTAGGYPKIATIISADLGRFAQLRPGSPVHFRAVSRDEAVVAARRMKEWIAALPSALVPLCFDLTTERLLSTNLIGGMVDALAPKVPDHTA</sequence>
<dbReference type="Proteomes" id="UP000436483">
    <property type="component" value="Unassembled WGS sequence"/>
</dbReference>
<dbReference type="InterPro" id="IPR029000">
    <property type="entry name" value="Cyclophilin-like_dom_sf"/>
</dbReference>
<evidence type="ECO:0000256" key="2">
    <source>
        <dbReference type="ARBA" id="ARBA00022801"/>
    </source>
</evidence>
<evidence type="ECO:0000313" key="5">
    <source>
        <dbReference type="EMBL" id="MXQ11562.1"/>
    </source>
</evidence>
<dbReference type="EMBL" id="WURB01000005">
    <property type="protein sequence ID" value="MXQ11562.1"/>
    <property type="molecule type" value="Genomic_DNA"/>
</dbReference>
<name>A0A7X3MQT8_9HYPH</name>
<evidence type="ECO:0000256" key="3">
    <source>
        <dbReference type="ARBA" id="ARBA00022840"/>
    </source>
</evidence>
<dbReference type="GO" id="GO:0005524">
    <property type="term" value="F:ATP binding"/>
    <property type="evidence" value="ECO:0007669"/>
    <property type="project" value="UniProtKB-KW"/>
</dbReference>
<dbReference type="InterPro" id="IPR052708">
    <property type="entry name" value="PxpC"/>
</dbReference>
<protein>
    <submittedName>
        <fullName evidence="5">5-oxoprolinase/urea amidolyase family protein</fullName>
    </submittedName>
</protein>
<dbReference type="Pfam" id="PF02626">
    <property type="entry name" value="CT_A_B"/>
    <property type="match status" value="1"/>
</dbReference>
<dbReference type="SMART" id="SM00797">
    <property type="entry name" value="AHS2"/>
    <property type="match status" value="1"/>
</dbReference>
<reference evidence="5 6" key="1">
    <citation type="submission" date="2019-12" db="EMBL/GenBank/DDBJ databases">
        <authorList>
            <person name="Yuan C.-G."/>
        </authorList>
    </citation>
    <scope>NUCLEOTIDE SEQUENCE [LARGE SCALE GENOMIC DNA]</scope>
    <source>
        <strain evidence="5 6">KCTC 23863</strain>
    </source>
</reference>
<dbReference type="OrthoDB" id="9768696at2"/>
<keyword evidence="5" id="KW-0456">Lyase</keyword>
<accession>A0A7X3MQT8</accession>
<dbReference type="RefSeq" id="WP_160884157.1">
    <property type="nucleotide sequence ID" value="NZ_WURB01000005.1"/>
</dbReference>
<evidence type="ECO:0000256" key="1">
    <source>
        <dbReference type="ARBA" id="ARBA00022741"/>
    </source>
</evidence>
<feature type="domain" description="Carboxyltransferase" evidence="4">
    <location>
        <begin position="25"/>
        <end position="302"/>
    </location>
</feature>
<keyword evidence="1" id="KW-0547">Nucleotide-binding</keyword>
<dbReference type="AlphaFoldDB" id="A0A7X3MQT8"/>
<dbReference type="InterPro" id="IPR003778">
    <property type="entry name" value="CT_A_B"/>
</dbReference>
<evidence type="ECO:0000313" key="6">
    <source>
        <dbReference type="Proteomes" id="UP000436483"/>
    </source>
</evidence>
<comment type="caution">
    <text evidence="5">The sequence shown here is derived from an EMBL/GenBank/DDBJ whole genome shotgun (WGS) entry which is preliminary data.</text>
</comment>
<dbReference type="GO" id="GO:0016787">
    <property type="term" value="F:hydrolase activity"/>
    <property type="evidence" value="ECO:0007669"/>
    <property type="project" value="UniProtKB-KW"/>
</dbReference>
<organism evidence="5 6">
    <name type="scientific">Microvirga makkahensis</name>
    <dbReference type="NCBI Taxonomy" id="1128670"/>
    <lineage>
        <taxon>Bacteria</taxon>
        <taxon>Pseudomonadati</taxon>
        <taxon>Pseudomonadota</taxon>
        <taxon>Alphaproteobacteria</taxon>
        <taxon>Hyphomicrobiales</taxon>
        <taxon>Methylobacteriaceae</taxon>
        <taxon>Microvirga</taxon>
    </lineage>
</organism>
<keyword evidence="3" id="KW-0067">ATP-binding</keyword>
<dbReference type="Gene3D" id="2.40.100.10">
    <property type="entry name" value="Cyclophilin-like"/>
    <property type="match status" value="1"/>
</dbReference>
<keyword evidence="2" id="KW-0378">Hydrolase</keyword>
<dbReference type="SUPFAM" id="SSF50891">
    <property type="entry name" value="Cyclophilin-like"/>
    <property type="match status" value="1"/>
</dbReference>
<evidence type="ECO:0000259" key="4">
    <source>
        <dbReference type="SMART" id="SM00797"/>
    </source>
</evidence>
<dbReference type="NCBIfam" id="TIGR00724">
    <property type="entry name" value="urea_amlyse_rel"/>
    <property type="match status" value="1"/>
</dbReference>
<reference evidence="5 6" key="2">
    <citation type="submission" date="2020-01" db="EMBL/GenBank/DDBJ databases">
        <title>Microvirga sp. nov., an arsenate reduction bacterium isolated from Tibet hotspring sediments.</title>
        <authorList>
            <person name="Xian W.-D."/>
            <person name="Li W.-J."/>
        </authorList>
    </citation>
    <scope>NUCLEOTIDE SEQUENCE [LARGE SCALE GENOMIC DNA]</scope>
    <source>
        <strain evidence="5 6">KCTC 23863</strain>
    </source>
</reference>
<gene>
    <name evidence="5" type="ORF">GR328_08845</name>
</gene>
<dbReference type="PANTHER" id="PTHR43309">
    <property type="entry name" value="5-OXOPROLINASE SUBUNIT C"/>
    <property type="match status" value="1"/>
</dbReference>
<keyword evidence="6" id="KW-1185">Reference proteome</keyword>
<dbReference type="PANTHER" id="PTHR43309:SF5">
    <property type="entry name" value="5-OXOPROLINASE SUBUNIT C"/>
    <property type="match status" value="1"/>
</dbReference>
<proteinExistence type="predicted"/>